<evidence type="ECO:0000256" key="1">
    <source>
        <dbReference type="SAM" id="MobiDB-lite"/>
    </source>
</evidence>
<dbReference type="GO" id="GO:0072583">
    <property type="term" value="P:clathrin-dependent endocytosis"/>
    <property type="evidence" value="ECO:0007669"/>
    <property type="project" value="TreeGrafter"/>
</dbReference>
<protein>
    <recommendedName>
        <fullName evidence="4">J domain-containing protein</fullName>
    </recommendedName>
</protein>
<dbReference type="GO" id="GO:0072318">
    <property type="term" value="P:clathrin coat disassembly"/>
    <property type="evidence" value="ECO:0007669"/>
    <property type="project" value="TreeGrafter"/>
</dbReference>
<accession>A0A699Z8Z6</accession>
<dbReference type="PANTHER" id="PTHR23172:SF19">
    <property type="entry name" value="J DOMAIN-CONTAINING PROTEIN"/>
    <property type="match status" value="1"/>
</dbReference>
<evidence type="ECO:0000313" key="2">
    <source>
        <dbReference type="EMBL" id="GFH15588.1"/>
    </source>
</evidence>
<feature type="region of interest" description="Disordered" evidence="1">
    <location>
        <begin position="1"/>
        <end position="22"/>
    </location>
</feature>
<gene>
    <name evidence="2" type="ORF">HaLaN_11840</name>
</gene>
<organism evidence="2 3">
    <name type="scientific">Haematococcus lacustris</name>
    <name type="common">Green alga</name>
    <name type="synonym">Haematococcus pluvialis</name>
    <dbReference type="NCBI Taxonomy" id="44745"/>
    <lineage>
        <taxon>Eukaryota</taxon>
        <taxon>Viridiplantae</taxon>
        <taxon>Chlorophyta</taxon>
        <taxon>core chlorophytes</taxon>
        <taxon>Chlorophyceae</taxon>
        <taxon>CS clade</taxon>
        <taxon>Chlamydomonadales</taxon>
        <taxon>Haematococcaceae</taxon>
        <taxon>Haematococcus</taxon>
    </lineage>
</organism>
<dbReference type="InterPro" id="IPR036869">
    <property type="entry name" value="J_dom_sf"/>
</dbReference>
<dbReference type="SUPFAM" id="SSF46565">
    <property type="entry name" value="Chaperone J-domain"/>
    <property type="match status" value="1"/>
</dbReference>
<reference evidence="2 3" key="1">
    <citation type="submission" date="2020-02" db="EMBL/GenBank/DDBJ databases">
        <title>Draft genome sequence of Haematococcus lacustris strain NIES-144.</title>
        <authorList>
            <person name="Morimoto D."/>
            <person name="Nakagawa S."/>
            <person name="Yoshida T."/>
            <person name="Sawayama S."/>
        </authorList>
    </citation>
    <scope>NUCLEOTIDE SEQUENCE [LARGE SCALE GENOMIC DNA]</scope>
    <source>
        <strain evidence="2 3">NIES-144</strain>
    </source>
</reference>
<comment type="caution">
    <text evidence="2">The sequence shown here is derived from an EMBL/GenBank/DDBJ whole genome shotgun (WGS) entry which is preliminary data.</text>
</comment>
<dbReference type="GO" id="GO:0030276">
    <property type="term" value="F:clathrin binding"/>
    <property type="evidence" value="ECO:0007669"/>
    <property type="project" value="TreeGrafter"/>
</dbReference>
<feature type="non-terminal residue" evidence="2">
    <location>
        <position position="1"/>
    </location>
</feature>
<dbReference type="GO" id="GO:0005737">
    <property type="term" value="C:cytoplasm"/>
    <property type="evidence" value="ECO:0007669"/>
    <property type="project" value="TreeGrafter"/>
</dbReference>
<name>A0A699Z8Z6_HAELA</name>
<keyword evidence="3" id="KW-1185">Reference proteome</keyword>
<dbReference type="PANTHER" id="PTHR23172">
    <property type="entry name" value="AUXILIN/CYCLIN G-ASSOCIATED KINASE-RELATED"/>
    <property type="match status" value="1"/>
</dbReference>
<dbReference type="Proteomes" id="UP000485058">
    <property type="component" value="Unassembled WGS sequence"/>
</dbReference>
<dbReference type="AlphaFoldDB" id="A0A699Z8Z6"/>
<sequence>MLGGEHHPSQGQAAELYYSDEGCEGEPEVRRRLREARVAEKHAKMRAALADKQAKDAEEARRREQQVELKAVHKATVDAWRNRNKNNIRGLLSSLHTVLWEGSGWQPVSMADLLDPAHIRKVWMRANLLVHPDKVRQRDGSPEQVAIADMVFDALKDAWNGFQATGRQ</sequence>
<dbReference type="Gene3D" id="1.10.287.110">
    <property type="entry name" value="DnaJ domain"/>
    <property type="match status" value="1"/>
</dbReference>
<evidence type="ECO:0008006" key="4">
    <source>
        <dbReference type="Google" id="ProtNLM"/>
    </source>
</evidence>
<feature type="non-terminal residue" evidence="2">
    <location>
        <position position="168"/>
    </location>
</feature>
<dbReference type="GO" id="GO:0031982">
    <property type="term" value="C:vesicle"/>
    <property type="evidence" value="ECO:0007669"/>
    <property type="project" value="TreeGrafter"/>
</dbReference>
<dbReference type="EMBL" id="BLLF01000872">
    <property type="protein sequence ID" value="GFH15588.1"/>
    <property type="molecule type" value="Genomic_DNA"/>
</dbReference>
<evidence type="ECO:0000313" key="3">
    <source>
        <dbReference type="Proteomes" id="UP000485058"/>
    </source>
</evidence>
<proteinExistence type="predicted"/>